<evidence type="ECO:0000256" key="2">
    <source>
        <dbReference type="ARBA" id="ARBA00023242"/>
    </source>
</evidence>
<dbReference type="GeneTree" id="ENSGT00870000136707"/>
<evidence type="ECO:0000313" key="5">
    <source>
        <dbReference type="Proteomes" id="UP000694547"/>
    </source>
</evidence>
<feature type="region of interest" description="Disordered" evidence="3">
    <location>
        <begin position="562"/>
        <end position="581"/>
    </location>
</feature>
<dbReference type="InterPro" id="IPR052082">
    <property type="entry name" value="Myelin_sheath_structural"/>
</dbReference>
<dbReference type="GO" id="GO:0005634">
    <property type="term" value="C:nucleus"/>
    <property type="evidence" value="ECO:0007669"/>
    <property type="project" value="UniProtKB-SubCell"/>
</dbReference>
<reference evidence="4" key="2">
    <citation type="submission" date="2025-08" db="UniProtKB">
        <authorList>
            <consortium name="Ensembl"/>
        </authorList>
    </citation>
    <scope>IDENTIFICATION</scope>
</reference>
<feature type="region of interest" description="Disordered" evidence="3">
    <location>
        <begin position="627"/>
        <end position="761"/>
    </location>
</feature>
<feature type="compositionally biased region" description="Polar residues" evidence="3">
    <location>
        <begin position="1"/>
        <end position="10"/>
    </location>
</feature>
<dbReference type="GO" id="GO:0043034">
    <property type="term" value="C:costamere"/>
    <property type="evidence" value="ECO:0007669"/>
    <property type="project" value="TreeGrafter"/>
</dbReference>
<reference evidence="4 5" key="1">
    <citation type="submission" date="2018-10" db="EMBL/GenBank/DDBJ databases">
        <title>Improved assembly of the deer mouse Peromyscus maniculatus genome.</title>
        <authorList>
            <person name="Lassance J.-M."/>
            <person name="Hoekstra H.E."/>
        </authorList>
    </citation>
    <scope>NUCLEOTIDE SEQUENCE [LARGE SCALE GENOMIC DNA]</scope>
</reference>
<evidence type="ECO:0000313" key="4">
    <source>
        <dbReference type="Ensembl" id="ENSPEMP00000013812.2"/>
    </source>
</evidence>
<feature type="compositionally biased region" description="Basic and acidic residues" evidence="3">
    <location>
        <begin position="651"/>
        <end position="663"/>
    </location>
</feature>
<comment type="subcellular location">
    <subcellularLocation>
        <location evidence="1">Nucleus</location>
    </subcellularLocation>
</comment>
<keyword evidence="5" id="KW-1185">Reference proteome</keyword>
<feature type="region of interest" description="Disordered" evidence="3">
    <location>
        <begin position="1"/>
        <end position="32"/>
    </location>
</feature>
<feature type="compositionally biased region" description="Basic and acidic residues" evidence="3">
    <location>
        <begin position="593"/>
        <end position="610"/>
    </location>
</feature>
<feature type="region of interest" description="Disordered" evidence="3">
    <location>
        <begin position="185"/>
        <end position="208"/>
    </location>
</feature>
<feature type="region of interest" description="Disordered" evidence="3">
    <location>
        <begin position="587"/>
        <end position="610"/>
    </location>
</feature>
<feature type="region of interest" description="Disordered" evidence="3">
    <location>
        <begin position="124"/>
        <end position="172"/>
    </location>
</feature>
<accession>A0A8C8VVU7</accession>
<dbReference type="GO" id="GO:0043484">
    <property type="term" value="P:regulation of RNA splicing"/>
    <property type="evidence" value="ECO:0007669"/>
    <property type="project" value="TreeGrafter"/>
</dbReference>
<sequence length="761" mass="80927">MIETDTQIGTCASPVESHQPASMEKETEKGRTRKLSFSMPRLALPKIKGSKGRAGMLQGDVKPSLSGTTAGVDLVAIETTVSDMHVGSTHSTDVTPAPCVISPSMTAGVTDLDVRGDSESHMFGGVSASEPLGELTASITGDRPPSCRQRDHASTTESPEMDPTAKEMSTGSHERWFKMPKFRVPGFRRSSSKERDGAGEEEAAQTQTPVVSVPLEAEGALATVQLSQAPEPKVRAQVSLGSPEEGTSVKTPESLTYADVVKRDLHGTGPRLHSSIAGMSETHLSTPGSGTHPAKDSFSLEMSCVRVSEPQPPPEGIGGNILAEAEARTGSWPSQPQGPLRLKASLTEMPSQVSVVSTSQLWEDSVLTVTFPKLKVPKFSFQASSSEADVFFPVVREVQCTEASIGSAVHKDSPGLWEASILKTGAEDPRAPPASLEQSLGASPISKVRVHIQGSQGESQEVMICGRVEREGEDSSAHGAFSTQIVRESEIPASTVQIPSYGFSLLKVKIPDPPVQPSVYTVAPDSQAQEGLCGAPPTAAGDIPPDAGEPFEMISSSAGMLPLSPEVPPGPQLADSTSDEEPAEILEFPEDSQEVKTPEMATKQKSEGKKASLLWSWLPSIGFSSVEETAADSRDAAQRPAPVHVQPAARPDPDLPRKQERAGWFRFPKLGFSSSPTKKSRSTEGEEGQAEQRPQEETITFFDARESFSPEEGEEEEAETEVTNAKPGSKAMVASSARTELVLLEQTKDTGDKSAPRPVAQ</sequence>
<dbReference type="AlphaFoldDB" id="A0A8C8VVU7"/>
<dbReference type="Ensembl" id="ENSPEMT00000018061.2">
    <property type="protein sequence ID" value="ENSPEMP00000013812.2"/>
    <property type="gene ID" value="ENSPEMG00000013784.2"/>
</dbReference>
<dbReference type="PANTHER" id="PTHR23348:SF37">
    <property type="entry name" value="PROTEIN AHNAK2"/>
    <property type="match status" value="1"/>
</dbReference>
<evidence type="ECO:0000256" key="3">
    <source>
        <dbReference type="SAM" id="MobiDB-lite"/>
    </source>
</evidence>
<protein>
    <recommendedName>
        <fullName evidence="6">Protein AHNAK2-like</fullName>
    </recommendedName>
</protein>
<reference evidence="4" key="3">
    <citation type="submission" date="2025-09" db="UniProtKB">
        <authorList>
            <consortium name="Ensembl"/>
        </authorList>
    </citation>
    <scope>IDENTIFICATION</scope>
</reference>
<evidence type="ECO:0008006" key="6">
    <source>
        <dbReference type="Google" id="ProtNLM"/>
    </source>
</evidence>
<feature type="compositionally biased region" description="Basic and acidic residues" evidence="3">
    <location>
        <begin position="746"/>
        <end position="755"/>
    </location>
</feature>
<dbReference type="PANTHER" id="PTHR23348">
    <property type="entry name" value="PERIAXIN/AHNAK"/>
    <property type="match status" value="1"/>
</dbReference>
<name>A0A8C8VVU7_PERMB</name>
<organism evidence="4 5">
    <name type="scientific">Peromyscus maniculatus bairdii</name>
    <name type="common">Prairie deer mouse</name>
    <dbReference type="NCBI Taxonomy" id="230844"/>
    <lineage>
        <taxon>Eukaryota</taxon>
        <taxon>Metazoa</taxon>
        <taxon>Chordata</taxon>
        <taxon>Craniata</taxon>
        <taxon>Vertebrata</taxon>
        <taxon>Euteleostomi</taxon>
        <taxon>Mammalia</taxon>
        <taxon>Eutheria</taxon>
        <taxon>Euarchontoglires</taxon>
        <taxon>Glires</taxon>
        <taxon>Rodentia</taxon>
        <taxon>Myomorpha</taxon>
        <taxon>Muroidea</taxon>
        <taxon>Cricetidae</taxon>
        <taxon>Neotominae</taxon>
        <taxon>Peromyscus</taxon>
    </lineage>
</organism>
<feature type="compositionally biased region" description="Acidic residues" evidence="3">
    <location>
        <begin position="709"/>
        <end position="720"/>
    </location>
</feature>
<keyword evidence="2" id="KW-0539">Nucleus</keyword>
<evidence type="ECO:0000256" key="1">
    <source>
        <dbReference type="ARBA" id="ARBA00004123"/>
    </source>
</evidence>
<proteinExistence type="predicted"/>
<dbReference type="Proteomes" id="UP000694547">
    <property type="component" value="Chromosome 14"/>
</dbReference>